<protein>
    <recommendedName>
        <fullName evidence="9">Tetrahaem cytochrome domain-containing protein</fullName>
    </recommendedName>
</protein>
<comment type="cofactor">
    <cofactor evidence="1">
        <name>heme c</name>
        <dbReference type="ChEBI" id="CHEBI:61717"/>
    </cofactor>
</comment>
<evidence type="ECO:0000313" key="11">
    <source>
        <dbReference type="Proteomes" id="UP000006695"/>
    </source>
</evidence>
<evidence type="ECO:0000256" key="6">
    <source>
        <dbReference type="ARBA" id="ARBA00022982"/>
    </source>
</evidence>
<evidence type="ECO:0000313" key="10">
    <source>
        <dbReference type="EMBL" id="ABQ28398.1"/>
    </source>
</evidence>
<keyword evidence="11" id="KW-1185">Reference proteome</keyword>
<evidence type="ECO:0000256" key="5">
    <source>
        <dbReference type="ARBA" id="ARBA00022723"/>
    </source>
</evidence>
<dbReference type="GO" id="GO:0046872">
    <property type="term" value="F:metal ion binding"/>
    <property type="evidence" value="ECO:0007669"/>
    <property type="project" value="UniProtKB-KW"/>
</dbReference>
<keyword evidence="5" id="KW-0479">Metal-binding</keyword>
<dbReference type="OrthoDB" id="5398070at2"/>
<organism evidence="10 11">
    <name type="scientific">Geotalea uraniireducens (strain Rf4)</name>
    <name type="common">Geobacter uraniireducens</name>
    <dbReference type="NCBI Taxonomy" id="351605"/>
    <lineage>
        <taxon>Bacteria</taxon>
        <taxon>Pseudomonadati</taxon>
        <taxon>Thermodesulfobacteriota</taxon>
        <taxon>Desulfuromonadia</taxon>
        <taxon>Geobacterales</taxon>
        <taxon>Geobacteraceae</taxon>
        <taxon>Geotalea</taxon>
    </lineage>
</organism>
<name>A5G9D0_GEOUR</name>
<keyword evidence="4" id="KW-0349">Heme</keyword>
<dbReference type="InterPro" id="IPR012286">
    <property type="entry name" value="Tetrahaem_cytochrome"/>
</dbReference>
<accession>A5G9D0</accession>
<feature type="signal peptide" evidence="8">
    <location>
        <begin position="1"/>
        <end position="23"/>
    </location>
</feature>
<keyword evidence="3" id="KW-0813">Transport</keyword>
<keyword evidence="6" id="KW-0249">Electron transport</keyword>
<comment type="subcellular location">
    <subcellularLocation>
        <location evidence="2">Cell envelope</location>
    </subcellularLocation>
</comment>
<feature type="chain" id="PRO_5002683430" description="Tetrahaem cytochrome domain-containing protein" evidence="8">
    <location>
        <begin position="24"/>
        <end position="94"/>
    </location>
</feature>
<dbReference type="GO" id="GO:0030313">
    <property type="term" value="C:cell envelope"/>
    <property type="evidence" value="ECO:0007669"/>
    <property type="project" value="UniProtKB-SubCell"/>
</dbReference>
<dbReference type="AlphaFoldDB" id="A5G9D0"/>
<dbReference type="Gene3D" id="1.10.1130.10">
    <property type="entry name" value="Flavocytochrome C3, Chain A"/>
    <property type="match status" value="1"/>
</dbReference>
<keyword evidence="7" id="KW-0408">Iron</keyword>
<dbReference type="KEGG" id="gur:Gura_4255"/>
<evidence type="ECO:0000256" key="8">
    <source>
        <dbReference type="SAM" id="SignalP"/>
    </source>
</evidence>
<evidence type="ECO:0000256" key="4">
    <source>
        <dbReference type="ARBA" id="ARBA00022617"/>
    </source>
</evidence>
<evidence type="ECO:0000256" key="3">
    <source>
        <dbReference type="ARBA" id="ARBA00022448"/>
    </source>
</evidence>
<proteinExistence type="predicted"/>
<gene>
    <name evidence="10" type="ordered locus">Gura_4255</name>
</gene>
<reference evidence="10 11" key="1">
    <citation type="submission" date="2007-05" db="EMBL/GenBank/DDBJ databases">
        <title>Complete sequence of Geobacter uraniireducens Rf4.</title>
        <authorList>
            <consortium name="US DOE Joint Genome Institute"/>
            <person name="Copeland A."/>
            <person name="Lucas S."/>
            <person name="Lapidus A."/>
            <person name="Barry K."/>
            <person name="Detter J.C."/>
            <person name="Glavina del Rio T."/>
            <person name="Hammon N."/>
            <person name="Israni S."/>
            <person name="Dalin E."/>
            <person name="Tice H."/>
            <person name="Pitluck S."/>
            <person name="Chertkov O."/>
            <person name="Brettin T."/>
            <person name="Bruce D."/>
            <person name="Han C."/>
            <person name="Schmutz J."/>
            <person name="Larimer F."/>
            <person name="Land M."/>
            <person name="Hauser L."/>
            <person name="Kyrpides N."/>
            <person name="Mikhailova N."/>
            <person name="Shelobolina E."/>
            <person name="Aklujkar M."/>
            <person name="Lovley D."/>
            <person name="Richardson P."/>
        </authorList>
    </citation>
    <scope>NUCLEOTIDE SEQUENCE [LARGE SCALE GENOMIC DNA]</scope>
    <source>
        <strain evidence="10 11">Rf4</strain>
    </source>
</reference>
<dbReference type="RefSeq" id="WP_011941028.1">
    <property type="nucleotide sequence ID" value="NC_009483.1"/>
</dbReference>
<sequence length="94" mass="10338">MGKKVMFAVVVFGWFGIINNAAAFQCNECHSKNPAMVRMHKALQGRGCFDCHKIGEKLMGKSQPKDRDSLLKRRVADPLCAGCHTSNTSSAPTR</sequence>
<dbReference type="EMBL" id="CP000698">
    <property type="protein sequence ID" value="ABQ28398.1"/>
    <property type="molecule type" value="Genomic_DNA"/>
</dbReference>
<keyword evidence="8" id="KW-0732">Signal</keyword>
<evidence type="ECO:0000256" key="7">
    <source>
        <dbReference type="ARBA" id="ARBA00023004"/>
    </source>
</evidence>
<evidence type="ECO:0000259" key="9">
    <source>
        <dbReference type="Pfam" id="PF14537"/>
    </source>
</evidence>
<evidence type="ECO:0000256" key="1">
    <source>
        <dbReference type="ARBA" id="ARBA00001926"/>
    </source>
</evidence>
<dbReference type="STRING" id="351605.Gura_4255"/>
<dbReference type="Pfam" id="PF14537">
    <property type="entry name" value="Cytochrom_c3_2"/>
    <property type="match status" value="1"/>
</dbReference>
<dbReference type="HOGENOM" id="CLU_191396_0_0_7"/>
<evidence type="ECO:0000256" key="2">
    <source>
        <dbReference type="ARBA" id="ARBA00004196"/>
    </source>
</evidence>
<dbReference type="SUPFAM" id="SSF48695">
    <property type="entry name" value="Multiheme cytochromes"/>
    <property type="match status" value="1"/>
</dbReference>
<dbReference type="Proteomes" id="UP000006695">
    <property type="component" value="Chromosome"/>
</dbReference>
<dbReference type="InterPro" id="IPR036280">
    <property type="entry name" value="Multihaem_cyt_sf"/>
</dbReference>
<feature type="domain" description="Tetrahaem cytochrome" evidence="9">
    <location>
        <begin position="21"/>
        <end position="89"/>
    </location>
</feature>